<dbReference type="EMBL" id="BGPR01035261">
    <property type="protein sequence ID" value="GBO10013.1"/>
    <property type="molecule type" value="Genomic_DNA"/>
</dbReference>
<keyword evidence="2" id="KW-1185">Reference proteome</keyword>
<evidence type="ECO:0000313" key="2">
    <source>
        <dbReference type="Proteomes" id="UP000499080"/>
    </source>
</evidence>
<sequence>MGRVGGGSSKAGLAGLSGRVETLKQTLCVSSGVGALNRLSSVSVGWEYKQACLCRRWGGALENELCVSRWGGALKQFWSLGRWGCSSRFGLGD</sequence>
<reference evidence="1 2" key="1">
    <citation type="journal article" date="2019" name="Sci. Rep.">
        <title>Orb-weaving spider Araneus ventricosus genome elucidates the spidroin gene catalogue.</title>
        <authorList>
            <person name="Kono N."/>
            <person name="Nakamura H."/>
            <person name="Ohtoshi R."/>
            <person name="Moran D.A.P."/>
            <person name="Shinohara A."/>
            <person name="Yoshida Y."/>
            <person name="Fujiwara M."/>
            <person name="Mori M."/>
            <person name="Tomita M."/>
            <person name="Arakawa K."/>
        </authorList>
    </citation>
    <scope>NUCLEOTIDE SEQUENCE [LARGE SCALE GENOMIC DNA]</scope>
</reference>
<organism evidence="1 2">
    <name type="scientific">Araneus ventricosus</name>
    <name type="common">Orbweaver spider</name>
    <name type="synonym">Epeira ventricosa</name>
    <dbReference type="NCBI Taxonomy" id="182803"/>
    <lineage>
        <taxon>Eukaryota</taxon>
        <taxon>Metazoa</taxon>
        <taxon>Ecdysozoa</taxon>
        <taxon>Arthropoda</taxon>
        <taxon>Chelicerata</taxon>
        <taxon>Arachnida</taxon>
        <taxon>Araneae</taxon>
        <taxon>Araneomorphae</taxon>
        <taxon>Entelegynae</taxon>
        <taxon>Araneoidea</taxon>
        <taxon>Araneidae</taxon>
        <taxon>Araneus</taxon>
    </lineage>
</organism>
<dbReference type="AlphaFoldDB" id="A0A4Y2UBV7"/>
<protein>
    <submittedName>
        <fullName evidence="1">Uncharacterized protein</fullName>
    </submittedName>
</protein>
<gene>
    <name evidence="1" type="ORF">AVEN_48433_1</name>
</gene>
<accession>A0A4Y2UBV7</accession>
<dbReference type="Proteomes" id="UP000499080">
    <property type="component" value="Unassembled WGS sequence"/>
</dbReference>
<evidence type="ECO:0000313" key="1">
    <source>
        <dbReference type="EMBL" id="GBO10013.1"/>
    </source>
</evidence>
<comment type="caution">
    <text evidence="1">The sequence shown here is derived from an EMBL/GenBank/DDBJ whole genome shotgun (WGS) entry which is preliminary data.</text>
</comment>
<proteinExistence type="predicted"/>
<name>A0A4Y2UBV7_ARAVE</name>